<evidence type="ECO:0000313" key="2">
    <source>
        <dbReference type="EMBL" id="TID21711.1"/>
    </source>
</evidence>
<sequence>MLLTKFLSLALFTSPITAVPLASPKLTGEQTFIDTSIKDVLTSVVDKTIALSAAVKGFDGNIQNSGPIITASQGLLDTIVNGTKIVQAAHSLSYIGLLAVTGPTLNLNKASEKVSEAVVGKKPLFEKAGLAPVVLGQLKGQQTAAQALVDILLTKVPLGTVTLSKTLSAPSLEALEYAVQVYSGKATING</sequence>
<evidence type="ECO:0000256" key="1">
    <source>
        <dbReference type="SAM" id="SignalP"/>
    </source>
</evidence>
<dbReference type="EMBL" id="SNSC02000009">
    <property type="protein sequence ID" value="TID21711.1"/>
    <property type="molecule type" value="Genomic_DNA"/>
</dbReference>
<dbReference type="Proteomes" id="UP000298493">
    <property type="component" value="Unassembled WGS sequence"/>
</dbReference>
<dbReference type="InterPro" id="IPR021054">
    <property type="entry name" value="Cell_wall_mannoprotein_1"/>
</dbReference>
<evidence type="ECO:0000313" key="3">
    <source>
        <dbReference type="Proteomes" id="UP000298493"/>
    </source>
</evidence>
<name>A0A4Z1P9V6_9PEZI</name>
<proteinExistence type="predicted"/>
<protein>
    <submittedName>
        <fullName evidence="2">Cell wall serine-threonine-rich galactomannoprotein Mp1</fullName>
    </submittedName>
</protein>
<comment type="caution">
    <text evidence="2">The sequence shown here is derived from an EMBL/GenBank/DDBJ whole genome shotgun (WGS) entry which is preliminary data.</text>
</comment>
<gene>
    <name evidence="2" type="ORF">E6O75_ATG05106</name>
</gene>
<dbReference type="Gene3D" id="1.20.1280.140">
    <property type="match status" value="1"/>
</dbReference>
<keyword evidence="1" id="KW-0732">Signal</keyword>
<dbReference type="PANTHER" id="PTHR38123">
    <property type="entry name" value="CELL WALL SERINE-THREONINE-RICH GALACTOMANNOPROTEIN MP1 (AFU_ORTHOLOGUE AFUA_4G03240)"/>
    <property type="match status" value="1"/>
</dbReference>
<dbReference type="Pfam" id="PF12296">
    <property type="entry name" value="HsbA"/>
    <property type="match status" value="1"/>
</dbReference>
<accession>A0A4Z1P9V6</accession>
<keyword evidence="3" id="KW-1185">Reference proteome</keyword>
<dbReference type="AlphaFoldDB" id="A0A4Z1P9V6"/>
<feature type="chain" id="PRO_5021368814" evidence="1">
    <location>
        <begin position="19"/>
        <end position="190"/>
    </location>
</feature>
<organism evidence="2 3">
    <name type="scientific">Venturia nashicola</name>
    <dbReference type="NCBI Taxonomy" id="86259"/>
    <lineage>
        <taxon>Eukaryota</taxon>
        <taxon>Fungi</taxon>
        <taxon>Dikarya</taxon>
        <taxon>Ascomycota</taxon>
        <taxon>Pezizomycotina</taxon>
        <taxon>Dothideomycetes</taxon>
        <taxon>Pleosporomycetidae</taxon>
        <taxon>Venturiales</taxon>
        <taxon>Venturiaceae</taxon>
        <taxon>Venturia</taxon>
    </lineage>
</organism>
<feature type="signal peptide" evidence="1">
    <location>
        <begin position="1"/>
        <end position="18"/>
    </location>
</feature>
<dbReference type="PANTHER" id="PTHR38123:SF6">
    <property type="entry name" value="CELL WALL SERINE-THREONINE-RICH GALACTOMANNOPROTEIN MP1 (AFU_ORTHOLOGUE AFUA_4G03240)"/>
    <property type="match status" value="1"/>
</dbReference>
<reference evidence="2 3" key="1">
    <citation type="submission" date="2019-04" db="EMBL/GenBank/DDBJ databases">
        <title>High contiguity whole genome sequence and gene annotation resource for two Venturia nashicola isolates.</title>
        <authorList>
            <person name="Prokchorchik M."/>
            <person name="Won K."/>
            <person name="Lee Y."/>
            <person name="Choi E.D."/>
            <person name="Segonzac C."/>
            <person name="Sohn K.H."/>
        </authorList>
    </citation>
    <scope>NUCLEOTIDE SEQUENCE [LARGE SCALE GENOMIC DNA]</scope>
    <source>
        <strain evidence="2 3">PRI2</strain>
    </source>
</reference>
<dbReference type="GO" id="GO:0005576">
    <property type="term" value="C:extracellular region"/>
    <property type="evidence" value="ECO:0007669"/>
    <property type="project" value="TreeGrafter"/>
</dbReference>